<comment type="caution">
    <text evidence="2">The sequence shown here is derived from an EMBL/GenBank/DDBJ whole genome shotgun (WGS) entry which is preliminary data.</text>
</comment>
<evidence type="ECO:0008006" key="4">
    <source>
        <dbReference type="Google" id="ProtNLM"/>
    </source>
</evidence>
<feature type="transmembrane region" description="Helical" evidence="1">
    <location>
        <begin position="66"/>
        <end position="86"/>
    </location>
</feature>
<gene>
    <name evidence="2" type="ORF">ABDJ40_15065</name>
</gene>
<keyword evidence="1" id="KW-1133">Transmembrane helix</keyword>
<name>A0ABV0GG86_9BURK</name>
<dbReference type="EMBL" id="JBDPZC010000006">
    <property type="protein sequence ID" value="MEO3714085.1"/>
    <property type="molecule type" value="Genomic_DNA"/>
</dbReference>
<accession>A0ABV0GG86</accession>
<reference evidence="2 3" key="1">
    <citation type="submission" date="2024-05" db="EMBL/GenBank/DDBJ databases">
        <title>Roseateles sp. 2.12 16S ribosomal RNA gene Genome sequencing and assembly.</title>
        <authorList>
            <person name="Woo H."/>
        </authorList>
    </citation>
    <scope>NUCLEOTIDE SEQUENCE [LARGE SCALE GENOMIC DNA]</scope>
    <source>
        <strain evidence="2 3">2.12</strain>
    </source>
</reference>
<evidence type="ECO:0000256" key="1">
    <source>
        <dbReference type="SAM" id="Phobius"/>
    </source>
</evidence>
<organism evidence="2 3">
    <name type="scientific">Roseateles flavus</name>
    <dbReference type="NCBI Taxonomy" id="3149041"/>
    <lineage>
        <taxon>Bacteria</taxon>
        <taxon>Pseudomonadati</taxon>
        <taxon>Pseudomonadota</taxon>
        <taxon>Betaproteobacteria</taxon>
        <taxon>Burkholderiales</taxon>
        <taxon>Sphaerotilaceae</taxon>
        <taxon>Roseateles</taxon>
    </lineage>
</organism>
<keyword evidence="1" id="KW-0472">Membrane</keyword>
<sequence>MEAMYSCPKCGQGKFPLFKVISVRQPEKLKCEACGADLTVSQPSVMWVAIPFFLFALAFITSHLGFWVDLVLLLIFIISSVVILGVKTKISEK</sequence>
<evidence type="ECO:0000313" key="2">
    <source>
        <dbReference type="EMBL" id="MEO3714085.1"/>
    </source>
</evidence>
<evidence type="ECO:0000313" key="3">
    <source>
        <dbReference type="Proteomes" id="UP001462640"/>
    </source>
</evidence>
<protein>
    <recommendedName>
        <fullName evidence="4">Cxxc_20_cxxc protein</fullName>
    </recommendedName>
</protein>
<keyword evidence="1" id="KW-0812">Transmembrane</keyword>
<dbReference type="Proteomes" id="UP001462640">
    <property type="component" value="Unassembled WGS sequence"/>
</dbReference>
<keyword evidence="3" id="KW-1185">Reference proteome</keyword>
<feature type="transmembrane region" description="Helical" evidence="1">
    <location>
        <begin position="44"/>
        <end position="60"/>
    </location>
</feature>
<proteinExistence type="predicted"/>